<dbReference type="InterPro" id="IPR036412">
    <property type="entry name" value="HAD-like_sf"/>
</dbReference>
<organism evidence="1 2">
    <name type="scientific">Limosilactobacillus pontis</name>
    <dbReference type="NCBI Taxonomy" id="35787"/>
    <lineage>
        <taxon>Bacteria</taxon>
        <taxon>Bacillati</taxon>
        <taxon>Bacillota</taxon>
        <taxon>Bacilli</taxon>
        <taxon>Lactobacillales</taxon>
        <taxon>Lactobacillaceae</taxon>
        <taxon>Limosilactobacillus</taxon>
    </lineage>
</organism>
<dbReference type="RefSeq" id="WP_104688031.1">
    <property type="nucleotide sequence ID" value="NZ_JBKTHY010000008.1"/>
</dbReference>
<dbReference type="AlphaFoldDB" id="A0A2J6NQ89"/>
<protein>
    <submittedName>
        <fullName evidence="1">YqeG family HAD IIIA-type phosphatase</fullName>
    </submittedName>
</protein>
<gene>
    <name evidence="1" type="ORF">CK797_01390</name>
</gene>
<dbReference type="InterPro" id="IPR023214">
    <property type="entry name" value="HAD_sf"/>
</dbReference>
<comment type="caution">
    <text evidence="1">The sequence shown here is derived from an EMBL/GenBank/DDBJ whole genome shotgun (WGS) entry which is preliminary data.</text>
</comment>
<dbReference type="Pfam" id="PF00702">
    <property type="entry name" value="Hydrolase"/>
    <property type="match status" value="1"/>
</dbReference>
<accession>A0A2J6NQ89</accession>
<dbReference type="GO" id="GO:0008962">
    <property type="term" value="F:phosphatidylglycerophosphatase activity"/>
    <property type="evidence" value="ECO:0007669"/>
    <property type="project" value="InterPro"/>
</dbReference>
<proteinExistence type="predicted"/>
<reference evidence="1 2" key="1">
    <citation type="submission" date="2017-09" db="EMBL/GenBank/DDBJ databases">
        <title>Bacterial strain isolated from the female urinary microbiota.</title>
        <authorList>
            <person name="Thomas-White K."/>
            <person name="Kumar N."/>
            <person name="Forster S."/>
            <person name="Putonti C."/>
            <person name="Lawley T."/>
            <person name="Wolfe A.J."/>
        </authorList>
    </citation>
    <scope>NUCLEOTIDE SEQUENCE [LARGE SCALE GENOMIC DNA]</scope>
    <source>
        <strain evidence="1 2">UMB0683</strain>
    </source>
</reference>
<dbReference type="CDD" id="cd16416">
    <property type="entry name" value="HAD_BsYqeG-like"/>
    <property type="match status" value="1"/>
</dbReference>
<evidence type="ECO:0000313" key="2">
    <source>
        <dbReference type="Proteomes" id="UP000239920"/>
    </source>
</evidence>
<name>A0A2J6NQ89_9LACO</name>
<sequence>MLEKFKPTWMVRNIYQVSPQQLQARGIRAVFSDLDNTLIAWNNPDGTPALRQWMAELHAAGIPLIVISNNSKQRVARATASLKLPFISRALKPLSFGITRARRKLGLKRHEVVMVGDQLMTDVIAANRAGVYSILVQPLISTDKWVTWPNRFMDNLVEKRLKQKYPEMQWQEGLTKDE</sequence>
<dbReference type="Gene3D" id="3.40.50.1000">
    <property type="entry name" value="HAD superfamily/HAD-like"/>
    <property type="match status" value="1"/>
</dbReference>
<dbReference type="Proteomes" id="UP000239920">
    <property type="component" value="Unassembled WGS sequence"/>
</dbReference>
<dbReference type="EMBL" id="PNFV01000001">
    <property type="protein sequence ID" value="PMB83475.1"/>
    <property type="molecule type" value="Genomic_DNA"/>
</dbReference>
<dbReference type="NCBIfam" id="TIGR01662">
    <property type="entry name" value="HAD-SF-IIIA"/>
    <property type="match status" value="1"/>
</dbReference>
<evidence type="ECO:0000313" key="1">
    <source>
        <dbReference type="EMBL" id="PMB83475.1"/>
    </source>
</evidence>
<dbReference type="InterPro" id="IPR010021">
    <property type="entry name" value="PGPP1/Gep4"/>
</dbReference>
<dbReference type="InterPro" id="IPR006549">
    <property type="entry name" value="HAD-SF_hydro_IIIA"/>
</dbReference>
<dbReference type="SUPFAM" id="SSF56784">
    <property type="entry name" value="HAD-like"/>
    <property type="match status" value="1"/>
</dbReference>
<dbReference type="OrthoDB" id="9787572at2"/>
<dbReference type="NCBIfam" id="TIGR01668">
    <property type="entry name" value="YqeG_hyp_ppase"/>
    <property type="match status" value="1"/>
</dbReference>